<dbReference type="InterPro" id="IPR056931">
    <property type="entry name" value="D14-like"/>
</dbReference>
<organism evidence="1">
    <name type="scientific">viral metagenome</name>
    <dbReference type="NCBI Taxonomy" id="1070528"/>
    <lineage>
        <taxon>unclassified sequences</taxon>
        <taxon>metagenomes</taxon>
        <taxon>organismal metagenomes</taxon>
    </lineage>
</organism>
<sequence length="198" mass="23621">MPLGQQKGSAFERKTAREISLWLSKGESSDWVWKNRVKKSKMSPEKRYQLGDLSAVHTGAVFFFELFSLELKIGYSQKTDRAFKGYLPWDILDNIDVRNSKNNYLPIFWEQCERDAVLSERIPMLIFQRDYRVPVVCMYFSDALKVWEEQLERIPDWCMCGFDGKTLVMYRMNTFFNVCSPRKVKEFLVNNRKRRLKR</sequence>
<proteinExistence type="predicted"/>
<dbReference type="EMBL" id="MT142082">
    <property type="protein sequence ID" value="QJA74213.1"/>
    <property type="molecule type" value="Genomic_DNA"/>
</dbReference>
<dbReference type="AlphaFoldDB" id="A0A6M3JW32"/>
<evidence type="ECO:0000313" key="2">
    <source>
        <dbReference type="EMBL" id="QJA88728.1"/>
    </source>
</evidence>
<protein>
    <submittedName>
        <fullName evidence="1">Uncharacterized protein</fullName>
    </submittedName>
</protein>
<accession>A0A6M3JW32</accession>
<evidence type="ECO:0000313" key="1">
    <source>
        <dbReference type="EMBL" id="QJA74213.1"/>
    </source>
</evidence>
<reference evidence="1" key="1">
    <citation type="submission" date="2020-03" db="EMBL/GenBank/DDBJ databases">
        <title>The deep terrestrial virosphere.</title>
        <authorList>
            <person name="Holmfeldt K."/>
            <person name="Nilsson E."/>
            <person name="Simone D."/>
            <person name="Lopez-Fernandez M."/>
            <person name="Wu X."/>
            <person name="de Brujin I."/>
            <person name="Lundin D."/>
            <person name="Andersson A."/>
            <person name="Bertilsson S."/>
            <person name="Dopson M."/>
        </authorList>
    </citation>
    <scope>NUCLEOTIDE SEQUENCE</scope>
    <source>
        <strain evidence="1">MM415A02077</strain>
        <strain evidence="2">MM415B02703</strain>
    </source>
</reference>
<dbReference type="Pfam" id="PF24608">
    <property type="entry name" value="PDDEXK_15"/>
    <property type="match status" value="1"/>
</dbReference>
<dbReference type="EMBL" id="MT142800">
    <property type="protein sequence ID" value="QJA88728.1"/>
    <property type="molecule type" value="Genomic_DNA"/>
</dbReference>
<name>A0A6M3JW32_9ZZZZ</name>
<gene>
    <name evidence="1" type="ORF">MM415A02077_0005</name>
    <name evidence="2" type="ORF">MM415B02703_0010</name>
</gene>